<dbReference type="RefSeq" id="WP_194556440.1">
    <property type="nucleotide sequence ID" value="NZ_JADKMY010000001.1"/>
</dbReference>
<name>A0ABR9ZJP9_9CORY</name>
<organism evidence="1 2">
    <name type="scientific">Corynebacterium suicordis DSM 45110</name>
    <dbReference type="NCBI Taxonomy" id="1121369"/>
    <lineage>
        <taxon>Bacteria</taxon>
        <taxon>Bacillati</taxon>
        <taxon>Actinomycetota</taxon>
        <taxon>Actinomycetes</taxon>
        <taxon>Mycobacteriales</taxon>
        <taxon>Corynebacteriaceae</taxon>
        <taxon>Corynebacterium</taxon>
    </lineage>
</organism>
<gene>
    <name evidence="1" type="ORF">IRY30_06170</name>
</gene>
<sequence length="304" mass="34848">MTKILSHAEWTAQREKHVRKVEELTAAARERRTRGERHPVWDFMFSYYPVTPGKLAHWHPGIGVALEIENHAAGAEAASTKKTADLPKHKDHYVEREGMWTLDAQKHWADRGKSIGYIHRLLALTLQRPPQLGCFGLHEWAMVYKDAPRHPEPLRLGAEGTDAVVEQGQLKCTHFDAYRFFTERAVPLNELSPARESQHELEQPGCLHATMDVYKWATKLGPVIPGDLWLRAFELACDVRVLDMEASPYDLREWGFSPVKIEKPAGRAEYVRRQRELMERGQALRAEIIGILESYFSQLRPVSS</sequence>
<comment type="caution">
    <text evidence="1">The sequence shown here is derived from an EMBL/GenBank/DDBJ whole genome shotgun (WGS) entry which is preliminary data.</text>
</comment>
<evidence type="ECO:0000313" key="1">
    <source>
        <dbReference type="EMBL" id="MBF4553666.1"/>
    </source>
</evidence>
<dbReference type="Proteomes" id="UP000635902">
    <property type="component" value="Unassembled WGS sequence"/>
</dbReference>
<accession>A0ABR9ZJP9</accession>
<reference evidence="1 2" key="1">
    <citation type="submission" date="2020-10" db="EMBL/GenBank/DDBJ databases">
        <title>Novel species in genus Corynebacterium.</title>
        <authorList>
            <person name="Zhang G."/>
        </authorList>
    </citation>
    <scope>NUCLEOTIDE SEQUENCE [LARGE SCALE GENOMIC DNA]</scope>
    <source>
        <strain evidence="1 2">DSM 45110</strain>
    </source>
</reference>
<proteinExistence type="predicted"/>
<keyword evidence="2" id="KW-1185">Reference proteome</keyword>
<evidence type="ECO:0000313" key="2">
    <source>
        <dbReference type="Proteomes" id="UP000635902"/>
    </source>
</evidence>
<protein>
    <submittedName>
        <fullName evidence="1">3-methyladenine DNA glycosylase</fullName>
    </submittedName>
</protein>
<dbReference type="EMBL" id="JADKMY010000001">
    <property type="protein sequence ID" value="MBF4553666.1"/>
    <property type="molecule type" value="Genomic_DNA"/>
</dbReference>